<name>A0AAD7C2R6_MYCRO</name>
<organism evidence="1 2">
    <name type="scientific">Mycena rosella</name>
    <name type="common">Pink bonnet</name>
    <name type="synonym">Agaricus rosellus</name>
    <dbReference type="NCBI Taxonomy" id="1033263"/>
    <lineage>
        <taxon>Eukaryota</taxon>
        <taxon>Fungi</taxon>
        <taxon>Dikarya</taxon>
        <taxon>Basidiomycota</taxon>
        <taxon>Agaricomycotina</taxon>
        <taxon>Agaricomycetes</taxon>
        <taxon>Agaricomycetidae</taxon>
        <taxon>Agaricales</taxon>
        <taxon>Marasmiineae</taxon>
        <taxon>Mycenaceae</taxon>
        <taxon>Mycena</taxon>
    </lineage>
</organism>
<dbReference type="Proteomes" id="UP001221757">
    <property type="component" value="Unassembled WGS sequence"/>
</dbReference>
<dbReference type="EMBL" id="JARKIE010000456">
    <property type="protein sequence ID" value="KAJ7637479.1"/>
    <property type="molecule type" value="Genomic_DNA"/>
</dbReference>
<accession>A0AAD7C2R6</accession>
<sequence>MGHHAKLLTSDEQASANRKKWKSGHCFFQEALKKAHSLDESGLSWWKAEPPFVEDEDLTNPYSNNYFRFTEFLASVLHGVRLREQNEQDIARGAEFDRDGHAAVLVRLHGEVTDLLFQWERVKALEIYHDYHNSREYTMHQHYLQWQAHTIYHLYHLKFLE</sequence>
<evidence type="ECO:0000313" key="2">
    <source>
        <dbReference type="Proteomes" id="UP001221757"/>
    </source>
</evidence>
<protein>
    <submittedName>
        <fullName evidence="1">Uncharacterized protein</fullName>
    </submittedName>
</protein>
<evidence type="ECO:0000313" key="1">
    <source>
        <dbReference type="EMBL" id="KAJ7637479.1"/>
    </source>
</evidence>
<dbReference type="AlphaFoldDB" id="A0AAD7C2R6"/>
<keyword evidence="2" id="KW-1185">Reference proteome</keyword>
<gene>
    <name evidence="1" type="ORF">B0H17DRAFT_1149459</name>
</gene>
<comment type="caution">
    <text evidence="1">The sequence shown here is derived from an EMBL/GenBank/DDBJ whole genome shotgun (WGS) entry which is preliminary data.</text>
</comment>
<proteinExistence type="predicted"/>
<reference evidence="1" key="1">
    <citation type="submission" date="2023-03" db="EMBL/GenBank/DDBJ databases">
        <title>Massive genome expansion in bonnet fungi (Mycena s.s.) driven by repeated elements and novel gene families across ecological guilds.</title>
        <authorList>
            <consortium name="Lawrence Berkeley National Laboratory"/>
            <person name="Harder C.B."/>
            <person name="Miyauchi S."/>
            <person name="Viragh M."/>
            <person name="Kuo A."/>
            <person name="Thoen E."/>
            <person name="Andreopoulos B."/>
            <person name="Lu D."/>
            <person name="Skrede I."/>
            <person name="Drula E."/>
            <person name="Henrissat B."/>
            <person name="Morin E."/>
            <person name="Kohler A."/>
            <person name="Barry K."/>
            <person name="LaButti K."/>
            <person name="Morin E."/>
            <person name="Salamov A."/>
            <person name="Lipzen A."/>
            <person name="Mereny Z."/>
            <person name="Hegedus B."/>
            <person name="Baldrian P."/>
            <person name="Stursova M."/>
            <person name="Weitz H."/>
            <person name="Taylor A."/>
            <person name="Grigoriev I.V."/>
            <person name="Nagy L.G."/>
            <person name="Martin F."/>
            <person name="Kauserud H."/>
        </authorList>
    </citation>
    <scope>NUCLEOTIDE SEQUENCE</scope>
    <source>
        <strain evidence="1">CBHHK067</strain>
    </source>
</reference>